<proteinExistence type="predicted"/>
<dbReference type="Proteomes" id="UP001189429">
    <property type="component" value="Unassembled WGS sequence"/>
</dbReference>
<name>A0ABN9PA09_9DINO</name>
<comment type="caution">
    <text evidence="2">The sequence shown here is derived from an EMBL/GenBank/DDBJ whole genome shotgun (WGS) entry which is preliminary data.</text>
</comment>
<feature type="compositionally biased region" description="Basic and acidic residues" evidence="1">
    <location>
        <begin position="109"/>
        <end position="123"/>
    </location>
</feature>
<feature type="region of interest" description="Disordered" evidence="1">
    <location>
        <begin position="83"/>
        <end position="123"/>
    </location>
</feature>
<gene>
    <name evidence="2" type="ORF">PCOR1329_LOCUS1145</name>
</gene>
<accession>A0ABN9PA09</accession>
<evidence type="ECO:0000313" key="3">
    <source>
        <dbReference type="Proteomes" id="UP001189429"/>
    </source>
</evidence>
<dbReference type="EMBL" id="CAUYUJ010000272">
    <property type="protein sequence ID" value="CAK0789619.1"/>
    <property type="molecule type" value="Genomic_DNA"/>
</dbReference>
<organism evidence="2 3">
    <name type="scientific">Prorocentrum cordatum</name>
    <dbReference type="NCBI Taxonomy" id="2364126"/>
    <lineage>
        <taxon>Eukaryota</taxon>
        <taxon>Sar</taxon>
        <taxon>Alveolata</taxon>
        <taxon>Dinophyceae</taxon>
        <taxon>Prorocentrales</taxon>
        <taxon>Prorocentraceae</taxon>
        <taxon>Prorocentrum</taxon>
    </lineage>
</organism>
<evidence type="ECO:0000256" key="1">
    <source>
        <dbReference type="SAM" id="MobiDB-lite"/>
    </source>
</evidence>
<reference evidence="2" key="1">
    <citation type="submission" date="2023-10" db="EMBL/GenBank/DDBJ databases">
        <authorList>
            <person name="Chen Y."/>
            <person name="Shah S."/>
            <person name="Dougan E. K."/>
            <person name="Thang M."/>
            <person name="Chan C."/>
        </authorList>
    </citation>
    <scope>NUCLEOTIDE SEQUENCE [LARGE SCALE GENOMIC DNA]</scope>
</reference>
<sequence>MAAERMQQGIRGWQARVARRPAHALHPSAITGWHRVFEEVIAGGLSRPSAPLGRLLRLRSTSVERWSTVCTACFATALSCSAEEQERGGADIPATTQRREPRAGPGPCLREHAQHTACDSDTK</sequence>
<keyword evidence="3" id="KW-1185">Reference proteome</keyword>
<protein>
    <submittedName>
        <fullName evidence="2">Uncharacterized protein</fullName>
    </submittedName>
</protein>
<evidence type="ECO:0000313" key="2">
    <source>
        <dbReference type="EMBL" id="CAK0789619.1"/>
    </source>
</evidence>